<dbReference type="HOGENOM" id="CLU_3328417_0_0_11"/>
<name>W9DB42_9ACTN</name>
<evidence type="ECO:0000313" key="1">
    <source>
        <dbReference type="EMBL" id="ETA05597.1"/>
    </source>
</evidence>
<gene>
    <name evidence="1" type="ORF">V525_18905</name>
</gene>
<evidence type="ECO:0000313" key="2">
    <source>
        <dbReference type="Proteomes" id="UP000035035"/>
    </source>
</evidence>
<comment type="caution">
    <text evidence="1">The sequence shown here is derived from an EMBL/GenBank/DDBJ whole genome shotgun (WGS) entry which is preliminary data.</text>
</comment>
<reference evidence="1 2" key="1">
    <citation type="journal article" date="2014" name="Genome Announc.">
        <title>Draft Genome Sequence of Gordonia alkanivorans Strain CGMCC6845, a Halotolerant Hydrocarbon-Degrading Bacterium.</title>
        <authorList>
            <person name="Wang X."/>
            <person name="Jin D."/>
            <person name="Zhou L."/>
            <person name="Wu L."/>
            <person name="An W."/>
            <person name="Zhao L."/>
        </authorList>
    </citation>
    <scope>NUCLEOTIDE SEQUENCE [LARGE SCALE GENOMIC DNA]</scope>
    <source>
        <strain evidence="1 2">CGMCC 6845</strain>
    </source>
</reference>
<dbReference type="EMBL" id="AYXO01000045">
    <property type="protein sequence ID" value="ETA05597.1"/>
    <property type="molecule type" value="Genomic_DNA"/>
</dbReference>
<keyword evidence="2" id="KW-1185">Reference proteome</keyword>
<organism evidence="1 2">
    <name type="scientific">Gordonia alkanivorans CGMCC 6845</name>
    <dbReference type="NCBI Taxonomy" id="1423140"/>
    <lineage>
        <taxon>Bacteria</taxon>
        <taxon>Bacillati</taxon>
        <taxon>Actinomycetota</taxon>
        <taxon>Actinomycetes</taxon>
        <taxon>Mycobacteriales</taxon>
        <taxon>Gordoniaceae</taxon>
        <taxon>Gordonia</taxon>
    </lineage>
</organism>
<accession>W9DB42</accession>
<sequence length="38" mass="3892">MTPIAGVVQHESWGMSVTSLSGCMVVVSDVFAPNLLAG</sequence>
<dbReference type="Proteomes" id="UP000035035">
    <property type="component" value="Unassembled WGS sequence"/>
</dbReference>
<dbReference type="PATRIC" id="fig|1423140.3.peg.3771"/>
<proteinExistence type="predicted"/>
<dbReference type="AlphaFoldDB" id="W9DB42"/>
<protein>
    <submittedName>
        <fullName evidence="1">Uncharacterized protein</fullName>
    </submittedName>
</protein>